<reference evidence="1" key="1">
    <citation type="journal article" date="2011" name="Proc. Natl. Acad. Sci. U.S.A.">
        <title>The genome of the fire ant Solenopsis invicta.</title>
        <authorList>
            <person name="Wurm Y."/>
            <person name="Wang J."/>
            <person name="Riba-Grognuz O."/>
            <person name="Corona M."/>
            <person name="Nygaard S."/>
            <person name="Hunt B.G."/>
            <person name="Ingram K.K."/>
            <person name="Falquet L."/>
            <person name="Nipitwattanaphon M."/>
            <person name="Gotzek D."/>
            <person name="Dijkstra M.B."/>
            <person name="Oettler J."/>
            <person name="Comtesse F."/>
            <person name="Shih C.J."/>
            <person name="Wu W.J."/>
            <person name="Yang C.C."/>
            <person name="Thomas J."/>
            <person name="Beaudoing E."/>
            <person name="Pradervand S."/>
            <person name="Flegel V."/>
            <person name="Cook E.D."/>
            <person name="Fabbretti R."/>
            <person name="Stockinger H."/>
            <person name="Long L."/>
            <person name="Farmerie W.G."/>
            <person name="Oakey J."/>
            <person name="Boomsma J.J."/>
            <person name="Pamilo P."/>
            <person name="Yi S.V."/>
            <person name="Heinze J."/>
            <person name="Goodisman M.A."/>
            <person name="Farinelli L."/>
            <person name="Harshman K."/>
            <person name="Hulo N."/>
            <person name="Cerutti L."/>
            <person name="Xenarios I."/>
            <person name="Shoemaker D."/>
            <person name="Keller L."/>
        </authorList>
    </citation>
    <scope>NUCLEOTIDE SEQUENCE [LARGE SCALE GENOMIC DNA]</scope>
</reference>
<organism>
    <name type="scientific">Solenopsis invicta</name>
    <name type="common">Red imported fire ant</name>
    <name type="synonym">Solenopsis wagneri</name>
    <dbReference type="NCBI Taxonomy" id="13686"/>
    <lineage>
        <taxon>Eukaryota</taxon>
        <taxon>Metazoa</taxon>
        <taxon>Ecdysozoa</taxon>
        <taxon>Arthropoda</taxon>
        <taxon>Hexapoda</taxon>
        <taxon>Insecta</taxon>
        <taxon>Pterygota</taxon>
        <taxon>Neoptera</taxon>
        <taxon>Endopterygota</taxon>
        <taxon>Hymenoptera</taxon>
        <taxon>Apocrita</taxon>
        <taxon>Aculeata</taxon>
        <taxon>Formicoidea</taxon>
        <taxon>Formicidae</taxon>
        <taxon>Myrmicinae</taxon>
        <taxon>Solenopsis</taxon>
    </lineage>
</organism>
<proteinExistence type="predicted"/>
<dbReference type="AlphaFoldDB" id="E9IYA9"/>
<name>E9IYA9_SOLIN</name>
<dbReference type="EMBL" id="GL766974">
    <property type="protein sequence ID" value="EFZ14444.1"/>
    <property type="molecule type" value="Genomic_DNA"/>
</dbReference>
<evidence type="ECO:0000313" key="1">
    <source>
        <dbReference type="EMBL" id="EFZ14444.1"/>
    </source>
</evidence>
<accession>E9IYA9</accession>
<sequence>MMSITGAYLNQGGKGSTSFDILVSPHYEGIQNSIFLENANTRVHALHISLVVRHEQCVILHENYAAKCQSHHHRAVGDRNHRHHYWDQRLQQEKGKQWPYLKTS</sequence>
<protein>
    <submittedName>
        <fullName evidence="1">Uncharacterized protein</fullName>
    </submittedName>
</protein>
<dbReference type="HOGENOM" id="CLU_2256847_0_0_1"/>
<gene>
    <name evidence="1" type="ORF">SINV_01646</name>
</gene>
<feature type="non-terminal residue" evidence="1">
    <location>
        <position position="104"/>
    </location>
</feature>